<evidence type="ECO:0000313" key="1">
    <source>
        <dbReference type="EMBL" id="MBK1661958.1"/>
    </source>
</evidence>
<evidence type="ECO:0000313" key="2">
    <source>
        <dbReference type="Proteomes" id="UP000697995"/>
    </source>
</evidence>
<proteinExistence type="predicted"/>
<sequence length="99" mass="10288">MVDDPSLEDFARAGTARSRAVTLMAQLVADLAAAAARAEAIECVLHASVGVTPGITASYGDACSAEDSIDRAQVFARRALLALLREEVGEDPADWPMAG</sequence>
<reference evidence="1 2" key="1">
    <citation type="journal article" date="2020" name="Microorganisms">
        <title>Osmotic Adaptation and Compatible Solute Biosynthesis of Phototrophic Bacteria as Revealed from Genome Analyses.</title>
        <authorList>
            <person name="Imhoff J.F."/>
            <person name="Rahn T."/>
            <person name="Kunzel S."/>
            <person name="Keller A."/>
            <person name="Neulinger S.C."/>
        </authorList>
    </citation>
    <scope>NUCLEOTIDE SEQUENCE [LARGE SCALE GENOMIC DNA]</scope>
    <source>
        <strain evidence="1 2">DSM 15382</strain>
    </source>
</reference>
<dbReference type="Proteomes" id="UP000697995">
    <property type="component" value="Unassembled WGS sequence"/>
</dbReference>
<name>A0ABS1D521_9PROT</name>
<dbReference type="RefSeq" id="WP_133223114.1">
    <property type="nucleotide sequence ID" value="NZ_NRSG01000413.1"/>
</dbReference>
<dbReference type="EMBL" id="NRSG01000413">
    <property type="protein sequence ID" value="MBK1661958.1"/>
    <property type="molecule type" value="Genomic_DNA"/>
</dbReference>
<keyword evidence="2" id="KW-1185">Reference proteome</keyword>
<gene>
    <name evidence="1" type="ORF">CKO45_27585</name>
</gene>
<accession>A0ABS1D521</accession>
<organism evidence="1 2">
    <name type="scientific">Paracraurococcus ruber</name>
    <dbReference type="NCBI Taxonomy" id="77675"/>
    <lineage>
        <taxon>Bacteria</taxon>
        <taxon>Pseudomonadati</taxon>
        <taxon>Pseudomonadota</taxon>
        <taxon>Alphaproteobacteria</taxon>
        <taxon>Acetobacterales</taxon>
        <taxon>Roseomonadaceae</taxon>
        <taxon>Paracraurococcus</taxon>
    </lineage>
</organism>
<comment type="caution">
    <text evidence="1">The sequence shown here is derived from an EMBL/GenBank/DDBJ whole genome shotgun (WGS) entry which is preliminary data.</text>
</comment>
<protein>
    <submittedName>
        <fullName evidence="1">Uncharacterized protein</fullName>
    </submittedName>
</protein>